<dbReference type="InterPro" id="IPR025824">
    <property type="entry name" value="OB-fold_nuc-bd_dom"/>
</dbReference>
<dbReference type="NCBIfam" id="TIGR00237">
    <property type="entry name" value="xseA"/>
    <property type="match status" value="1"/>
</dbReference>
<evidence type="ECO:0000259" key="7">
    <source>
        <dbReference type="Pfam" id="PF13742"/>
    </source>
</evidence>
<comment type="subcellular location">
    <subcellularLocation>
        <location evidence="5">Cytoplasm</location>
    </subcellularLocation>
</comment>
<dbReference type="Pfam" id="PF13742">
    <property type="entry name" value="tRNA_anti_2"/>
    <property type="match status" value="1"/>
</dbReference>
<dbReference type="PANTHER" id="PTHR30008">
    <property type="entry name" value="EXODEOXYRIBONUCLEASE 7 LARGE SUBUNIT"/>
    <property type="match status" value="1"/>
</dbReference>
<evidence type="ECO:0000313" key="8">
    <source>
        <dbReference type="EMBL" id="UWN57339.1"/>
    </source>
</evidence>
<feature type="domain" description="OB-fold nucleic acid binding" evidence="7">
    <location>
        <begin position="6"/>
        <end position="114"/>
    </location>
</feature>
<name>A0ABY5V0R9_9BACT</name>
<evidence type="ECO:0000256" key="1">
    <source>
        <dbReference type="ARBA" id="ARBA00022490"/>
    </source>
</evidence>
<protein>
    <recommendedName>
        <fullName evidence="5">Exodeoxyribonuclease 7 large subunit</fullName>
        <ecNumber evidence="5">3.1.11.6</ecNumber>
    </recommendedName>
</protein>
<proteinExistence type="inferred from homology"/>
<dbReference type="InterPro" id="IPR003753">
    <property type="entry name" value="Exonuc_VII_L"/>
</dbReference>
<evidence type="ECO:0000256" key="5">
    <source>
        <dbReference type="RuleBase" id="RU004355"/>
    </source>
</evidence>
<keyword evidence="3 5" id="KW-0378">Hydrolase</keyword>
<evidence type="ECO:0000256" key="2">
    <source>
        <dbReference type="ARBA" id="ARBA00022722"/>
    </source>
</evidence>
<dbReference type="RefSeq" id="WP_019245274.1">
    <property type="nucleotide sequence ID" value="NZ_CAPH01000006.1"/>
</dbReference>
<keyword evidence="2 5" id="KW-0540">Nuclease</keyword>
<comment type="similarity">
    <text evidence="5">Belongs to the XseA family.</text>
</comment>
<gene>
    <name evidence="8" type="primary">xseA</name>
    <name evidence="8" type="ORF">NQ491_00760</name>
</gene>
<keyword evidence="1" id="KW-0963">Cytoplasm</keyword>
<reference evidence="8" key="1">
    <citation type="journal article" date="2022" name="Cell">
        <title>Design, construction, and in vivo augmentation of a complex gut microbiome.</title>
        <authorList>
            <person name="Cheng A.G."/>
            <person name="Ho P.Y."/>
            <person name="Aranda-Diaz A."/>
            <person name="Jain S."/>
            <person name="Yu F.B."/>
            <person name="Meng X."/>
            <person name="Wang M."/>
            <person name="Iakiviak M."/>
            <person name="Nagashima K."/>
            <person name="Zhao A."/>
            <person name="Murugkar P."/>
            <person name="Patil A."/>
            <person name="Atabakhsh K."/>
            <person name="Weakley A."/>
            <person name="Yan J."/>
            <person name="Brumbaugh A.R."/>
            <person name="Higginbottom S."/>
            <person name="Dimas A."/>
            <person name="Shiver A.L."/>
            <person name="Deutschbauer A."/>
            <person name="Neff N."/>
            <person name="Sonnenburg J.L."/>
            <person name="Huang K.C."/>
            <person name="Fischbach M.A."/>
        </authorList>
    </citation>
    <scope>NUCLEOTIDE SEQUENCE</scope>
    <source>
        <strain evidence="8">AP11</strain>
    </source>
</reference>
<dbReference type="EMBL" id="CP102294">
    <property type="protein sequence ID" value="UWN57339.1"/>
    <property type="molecule type" value="Genomic_DNA"/>
</dbReference>
<sequence length="458" mass="50633">MPQHITLSELQSLIKRSIDDAHPLPYWVTAEISELKVNYSGHCYLELVEKGGANHVPKAKISAVIWRSTYGMIASYFGAATGGQTLCAGLKVLVKALVSYHELYGLSLQITDIDPSYTLGDMERQRRQTIEQLQRDGVFDMNRELPMPAVVQRLAVVSSRNAAGYQDFMKELSSGPYRFEVTLFDAFMQGAESEESIVRALETVADALDDFDAVVLIRGGGSQSDLGSFDSYRLCCHLAQFPLPVIAGIGHDKDRSVADLVAAVSLKTPTAVAVYLKNKMAEFEALLDSLRGRLAEWAEEMLGGCTTFLRERAMRLEQQTMRLVHECSLGLQRTGAELGHRATEAVRRSGDRLGTLRSGVAQAARFALANHGLRADNLASMLRHRSFDFLSVRRRELALTGDLVASRDPRRILEMGFSVVRQKGGALADPLALHPGDRVEIETHSRTFEAQIDKIKPI</sequence>
<dbReference type="GeneID" id="82890220"/>
<evidence type="ECO:0000313" key="9">
    <source>
        <dbReference type="Proteomes" id="UP001059295"/>
    </source>
</evidence>
<feature type="domain" description="Exonuclease VII large subunit C-terminal" evidence="6">
    <location>
        <begin position="138"/>
        <end position="450"/>
    </location>
</feature>
<dbReference type="CDD" id="cd04489">
    <property type="entry name" value="ExoVII_LU_OBF"/>
    <property type="match status" value="1"/>
</dbReference>
<dbReference type="Pfam" id="PF02601">
    <property type="entry name" value="Exonuc_VII_L"/>
    <property type="match status" value="1"/>
</dbReference>
<dbReference type="PANTHER" id="PTHR30008:SF0">
    <property type="entry name" value="EXODEOXYRIBONUCLEASE 7 LARGE SUBUNIT"/>
    <property type="match status" value="1"/>
</dbReference>
<evidence type="ECO:0000256" key="3">
    <source>
        <dbReference type="ARBA" id="ARBA00022801"/>
    </source>
</evidence>
<comment type="catalytic activity">
    <reaction evidence="5">
        <text>Exonucleolytic cleavage in either 5'- to 3'- or 3'- to 5'-direction to yield nucleoside 5'-phosphates.</text>
        <dbReference type="EC" id="3.1.11.6"/>
    </reaction>
</comment>
<dbReference type="InterPro" id="IPR020579">
    <property type="entry name" value="Exonuc_VII_lsu_C"/>
</dbReference>
<organism evidence="8 9">
    <name type="scientific">Alistipes ihumii AP11</name>
    <dbReference type="NCBI Taxonomy" id="1211813"/>
    <lineage>
        <taxon>Bacteria</taxon>
        <taxon>Pseudomonadati</taxon>
        <taxon>Bacteroidota</taxon>
        <taxon>Bacteroidia</taxon>
        <taxon>Bacteroidales</taxon>
        <taxon>Rikenellaceae</taxon>
        <taxon>Alistipes</taxon>
    </lineage>
</organism>
<dbReference type="Proteomes" id="UP001059295">
    <property type="component" value="Chromosome"/>
</dbReference>
<dbReference type="GO" id="GO:0008855">
    <property type="term" value="F:exodeoxyribonuclease VII activity"/>
    <property type="evidence" value="ECO:0007669"/>
    <property type="project" value="UniProtKB-EC"/>
</dbReference>
<evidence type="ECO:0000259" key="6">
    <source>
        <dbReference type="Pfam" id="PF02601"/>
    </source>
</evidence>
<accession>A0ABY5V0R9</accession>
<dbReference type="EC" id="3.1.11.6" evidence="5"/>
<keyword evidence="4 5" id="KW-0269">Exonuclease</keyword>
<evidence type="ECO:0000256" key="4">
    <source>
        <dbReference type="ARBA" id="ARBA00022839"/>
    </source>
</evidence>
<keyword evidence="9" id="KW-1185">Reference proteome</keyword>